<dbReference type="InterPro" id="IPR019734">
    <property type="entry name" value="TPR_rpt"/>
</dbReference>
<dbReference type="AlphaFoldDB" id="B8C005"/>
<organism evidence="4 5">
    <name type="scientific">Thalassiosira pseudonana</name>
    <name type="common">Marine diatom</name>
    <name type="synonym">Cyclotella nana</name>
    <dbReference type="NCBI Taxonomy" id="35128"/>
    <lineage>
        <taxon>Eukaryota</taxon>
        <taxon>Sar</taxon>
        <taxon>Stramenopiles</taxon>
        <taxon>Ochrophyta</taxon>
        <taxon>Bacillariophyta</taxon>
        <taxon>Coscinodiscophyceae</taxon>
        <taxon>Thalassiosirophycidae</taxon>
        <taxon>Thalassiosirales</taxon>
        <taxon>Thalassiosiraceae</taxon>
        <taxon>Thalassiosira</taxon>
    </lineage>
</organism>
<dbReference type="Proteomes" id="UP000001449">
    <property type="component" value="Chromosome 4"/>
</dbReference>
<dbReference type="PROSITE" id="PS50005">
    <property type="entry name" value="TPR"/>
    <property type="match status" value="1"/>
</dbReference>
<dbReference type="PANTHER" id="PTHR45641:SF19">
    <property type="entry name" value="NEPHROCYSTIN-3"/>
    <property type="match status" value="1"/>
</dbReference>
<dbReference type="PaxDb" id="35128-Thaps262253"/>
<proteinExistence type="predicted"/>
<evidence type="ECO:0000256" key="2">
    <source>
        <dbReference type="ARBA" id="ARBA00022803"/>
    </source>
</evidence>
<feature type="repeat" description="TPR" evidence="3">
    <location>
        <begin position="39"/>
        <end position="72"/>
    </location>
</feature>
<evidence type="ECO:0000256" key="3">
    <source>
        <dbReference type="PROSITE-ProRule" id="PRU00339"/>
    </source>
</evidence>
<dbReference type="Gene3D" id="1.25.40.10">
    <property type="entry name" value="Tetratricopeptide repeat domain"/>
    <property type="match status" value="2"/>
</dbReference>
<dbReference type="KEGG" id="tps:THAPSDRAFT_262253"/>
<dbReference type="Pfam" id="PF13424">
    <property type="entry name" value="TPR_12"/>
    <property type="match status" value="2"/>
</dbReference>
<keyword evidence="1" id="KW-0677">Repeat</keyword>
<dbReference type="STRING" id="35128.B8C005"/>
<feature type="non-terminal residue" evidence="4">
    <location>
        <position position="283"/>
    </location>
</feature>
<dbReference type="PANTHER" id="PTHR45641">
    <property type="entry name" value="TETRATRICOPEPTIDE REPEAT PROTEIN (AFU_ORTHOLOGUE AFUA_6G03870)"/>
    <property type="match status" value="1"/>
</dbReference>
<feature type="non-terminal residue" evidence="4">
    <location>
        <position position="1"/>
    </location>
</feature>
<dbReference type="GeneID" id="7443725"/>
<evidence type="ECO:0000313" key="4">
    <source>
        <dbReference type="EMBL" id="EED92978.1"/>
    </source>
</evidence>
<name>B8C005_THAPS</name>
<reference evidence="4 5" key="2">
    <citation type="journal article" date="2008" name="Nature">
        <title>The Phaeodactylum genome reveals the evolutionary history of diatom genomes.</title>
        <authorList>
            <person name="Bowler C."/>
            <person name="Allen A.E."/>
            <person name="Badger J.H."/>
            <person name="Grimwood J."/>
            <person name="Jabbari K."/>
            <person name="Kuo A."/>
            <person name="Maheswari U."/>
            <person name="Martens C."/>
            <person name="Maumus F."/>
            <person name="Otillar R.P."/>
            <person name="Rayko E."/>
            <person name="Salamov A."/>
            <person name="Vandepoele K."/>
            <person name="Beszteri B."/>
            <person name="Gruber A."/>
            <person name="Heijde M."/>
            <person name="Katinka M."/>
            <person name="Mock T."/>
            <person name="Valentin K."/>
            <person name="Verret F."/>
            <person name="Berges J.A."/>
            <person name="Brownlee C."/>
            <person name="Cadoret J.P."/>
            <person name="Chiovitti A."/>
            <person name="Choi C.J."/>
            <person name="Coesel S."/>
            <person name="De Martino A."/>
            <person name="Detter J.C."/>
            <person name="Durkin C."/>
            <person name="Falciatore A."/>
            <person name="Fournet J."/>
            <person name="Haruta M."/>
            <person name="Huysman M.J."/>
            <person name="Jenkins B.D."/>
            <person name="Jiroutova K."/>
            <person name="Jorgensen R.E."/>
            <person name="Joubert Y."/>
            <person name="Kaplan A."/>
            <person name="Kroger N."/>
            <person name="Kroth P.G."/>
            <person name="La Roche J."/>
            <person name="Lindquist E."/>
            <person name="Lommer M."/>
            <person name="Martin-Jezequel V."/>
            <person name="Lopez P.J."/>
            <person name="Lucas S."/>
            <person name="Mangogna M."/>
            <person name="McGinnis K."/>
            <person name="Medlin L.K."/>
            <person name="Montsant A."/>
            <person name="Oudot-Le Secq M.P."/>
            <person name="Napoli C."/>
            <person name="Obornik M."/>
            <person name="Parker M.S."/>
            <person name="Petit J.L."/>
            <person name="Porcel B.M."/>
            <person name="Poulsen N."/>
            <person name="Robison M."/>
            <person name="Rychlewski L."/>
            <person name="Rynearson T.A."/>
            <person name="Schmutz J."/>
            <person name="Shapiro H."/>
            <person name="Siaut M."/>
            <person name="Stanley M."/>
            <person name="Sussman M.R."/>
            <person name="Taylor A.R."/>
            <person name="Vardi A."/>
            <person name="von Dassow P."/>
            <person name="Vyverman W."/>
            <person name="Willis A."/>
            <person name="Wyrwicz L.S."/>
            <person name="Rokhsar D.S."/>
            <person name="Weissenbach J."/>
            <person name="Armbrust E.V."/>
            <person name="Green B.R."/>
            <person name="Van de Peer Y."/>
            <person name="Grigoriev I.V."/>
        </authorList>
    </citation>
    <scope>NUCLEOTIDE SEQUENCE [LARGE SCALE GENOMIC DNA]</scope>
    <source>
        <strain evidence="4 5">CCMP1335</strain>
    </source>
</reference>
<dbReference type="eggNOG" id="KOG1840">
    <property type="taxonomic scope" value="Eukaryota"/>
</dbReference>
<keyword evidence="2 3" id="KW-0802">TPR repeat</keyword>
<sequence length="283" mass="31242">NLATCLRELARYNEAEQILMQCLGDDHQSDVSVDDPLYAKALTTLAALYQAQSKYEAAKEVHEKAVSIARNIQKSRSNLMLAENIAGYAESLRKSGDLSRAEEYHREALEIRTCAVEKRSCTELELAVSYTQLGCTLSGMGKDQEAYAQHHLALGLRYRYLDFSHGLVSESLNYCAESLCALGRGGEGIPLALHAVDIRKAIFGTSHPAYAHTLSVLASCYHAVGRFCDARDLLEQCLEICEVAFQQNHANIIPNLMNYGEVLRSTGDLSKAKGIFERAIAIH</sequence>
<dbReference type="EMBL" id="CM000641">
    <property type="protein sequence ID" value="EED92978.1"/>
    <property type="molecule type" value="Genomic_DNA"/>
</dbReference>
<dbReference type="SUPFAM" id="SSF48452">
    <property type="entry name" value="TPR-like"/>
    <property type="match status" value="1"/>
</dbReference>
<gene>
    <name evidence="4" type="ORF">THAPSDRAFT_262253</name>
</gene>
<evidence type="ECO:0008006" key="6">
    <source>
        <dbReference type="Google" id="ProtNLM"/>
    </source>
</evidence>
<accession>B8C005</accession>
<dbReference type="InParanoid" id="B8C005"/>
<dbReference type="InterPro" id="IPR011990">
    <property type="entry name" value="TPR-like_helical_dom_sf"/>
</dbReference>
<evidence type="ECO:0000256" key="1">
    <source>
        <dbReference type="ARBA" id="ARBA00022737"/>
    </source>
</evidence>
<dbReference type="RefSeq" id="XP_002289441.1">
    <property type="nucleotide sequence ID" value="XM_002289405.1"/>
</dbReference>
<keyword evidence="5" id="KW-1185">Reference proteome</keyword>
<dbReference type="SMART" id="SM00028">
    <property type="entry name" value="TPR"/>
    <property type="match status" value="3"/>
</dbReference>
<evidence type="ECO:0000313" key="5">
    <source>
        <dbReference type="Proteomes" id="UP000001449"/>
    </source>
</evidence>
<reference evidence="4 5" key="1">
    <citation type="journal article" date="2004" name="Science">
        <title>The genome of the diatom Thalassiosira pseudonana: ecology, evolution, and metabolism.</title>
        <authorList>
            <person name="Armbrust E.V."/>
            <person name="Berges J.A."/>
            <person name="Bowler C."/>
            <person name="Green B.R."/>
            <person name="Martinez D."/>
            <person name="Putnam N.H."/>
            <person name="Zhou S."/>
            <person name="Allen A.E."/>
            <person name="Apt K.E."/>
            <person name="Bechner M."/>
            <person name="Brzezinski M.A."/>
            <person name="Chaal B.K."/>
            <person name="Chiovitti A."/>
            <person name="Davis A.K."/>
            <person name="Demarest M.S."/>
            <person name="Detter J.C."/>
            <person name="Glavina T."/>
            <person name="Goodstein D."/>
            <person name="Hadi M.Z."/>
            <person name="Hellsten U."/>
            <person name="Hildebrand M."/>
            <person name="Jenkins B.D."/>
            <person name="Jurka J."/>
            <person name="Kapitonov V.V."/>
            <person name="Kroger N."/>
            <person name="Lau W.W."/>
            <person name="Lane T.W."/>
            <person name="Larimer F.W."/>
            <person name="Lippmeier J.C."/>
            <person name="Lucas S."/>
            <person name="Medina M."/>
            <person name="Montsant A."/>
            <person name="Obornik M."/>
            <person name="Parker M.S."/>
            <person name="Palenik B."/>
            <person name="Pazour G.J."/>
            <person name="Richardson P.M."/>
            <person name="Rynearson T.A."/>
            <person name="Saito M.A."/>
            <person name="Schwartz D.C."/>
            <person name="Thamatrakoln K."/>
            <person name="Valentin K."/>
            <person name="Vardi A."/>
            <person name="Wilkerson F.P."/>
            <person name="Rokhsar D.S."/>
        </authorList>
    </citation>
    <scope>NUCLEOTIDE SEQUENCE [LARGE SCALE GENOMIC DNA]</scope>
    <source>
        <strain evidence="4 5">CCMP1335</strain>
    </source>
</reference>
<dbReference type="HOGENOM" id="CLU_985536_0_0_1"/>
<protein>
    <recommendedName>
        <fullName evidence="6">Kinesin light chain</fullName>
    </recommendedName>
</protein>